<sequence>MKSVMLCLVTVLVFLLPHSVLAKEDENTIAQTWQELEDLSDQSYQFANNGQYGQIDDLLKNFNKKWSMLVDITPIPDLDQRIITSSLNQARQTIKSDISDKQKKRNVVQLRLAIDAIESDSNPMWKILTPKVMKYANQMQNSVEKKDWTHFQHQLNLFLDQYQTIYPAMMIDQNSDQVEQVNEKVDQLSNNRMTIRQDKDSVKKLNQLRQDLQAVFNQKTQQSYSQIEWIPIIYISGGILITLLLISKLRRNPKAIKRKLIQKGKHV</sequence>
<dbReference type="Pfam" id="PF09577">
    <property type="entry name" value="Spore_YpjB"/>
    <property type="match status" value="1"/>
</dbReference>
<feature type="coiled-coil region" evidence="1">
    <location>
        <begin position="171"/>
        <end position="222"/>
    </location>
</feature>
<keyword evidence="3" id="KW-0732">Signal</keyword>
<evidence type="ECO:0008006" key="6">
    <source>
        <dbReference type="Google" id="ProtNLM"/>
    </source>
</evidence>
<feature type="transmembrane region" description="Helical" evidence="2">
    <location>
        <begin position="229"/>
        <end position="249"/>
    </location>
</feature>
<comment type="caution">
    <text evidence="4">The sequence shown here is derived from an EMBL/GenBank/DDBJ whole genome shotgun (WGS) entry which is preliminary data.</text>
</comment>
<organism evidence="4 5">
    <name type="scientific">Terrilactibacillus tamarindi</name>
    <dbReference type="NCBI Taxonomy" id="2599694"/>
    <lineage>
        <taxon>Bacteria</taxon>
        <taxon>Bacillati</taxon>
        <taxon>Bacillota</taxon>
        <taxon>Bacilli</taxon>
        <taxon>Bacillales</taxon>
        <taxon>Bacillaceae</taxon>
        <taxon>Terrilactibacillus</taxon>
    </lineage>
</organism>
<protein>
    <recommendedName>
        <fullName evidence="6">Sporulation protein YpjB</fullName>
    </recommendedName>
</protein>
<accession>A0A6N8CQS4</accession>
<gene>
    <name evidence="4" type="ORF">GMB86_04540</name>
</gene>
<evidence type="ECO:0000256" key="2">
    <source>
        <dbReference type="SAM" id="Phobius"/>
    </source>
</evidence>
<evidence type="ECO:0000256" key="3">
    <source>
        <dbReference type="SAM" id="SignalP"/>
    </source>
</evidence>
<keyword evidence="2" id="KW-0472">Membrane</keyword>
<dbReference type="InterPro" id="IPR014231">
    <property type="entry name" value="Spore_YpjB"/>
</dbReference>
<reference evidence="4 5" key="1">
    <citation type="submission" date="2019-11" db="EMBL/GenBank/DDBJ databases">
        <title>Terrilactibacillus tamarindus sp. nov. BCM23-1 isolated from bark of Tamarindus indica.</title>
        <authorList>
            <person name="Kingkaew E."/>
            <person name="Tanasupawat S."/>
        </authorList>
    </citation>
    <scope>NUCLEOTIDE SEQUENCE [LARGE SCALE GENOMIC DNA]</scope>
    <source>
        <strain evidence="4 5">BCM23-1</strain>
    </source>
</reference>
<evidence type="ECO:0000313" key="5">
    <source>
        <dbReference type="Proteomes" id="UP000440978"/>
    </source>
</evidence>
<name>A0A6N8CQS4_9BACI</name>
<keyword evidence="2" id="KW-0812">Transmembrane</keyword>
<keyword evidence="1" id="KW-0175">Coiled coil</keyword>
<dbReference type="RefSeq" id="WP_155217261.1">
    <property type="nucleotide sequence ID" value="NZ_WNHB01000005.1"/>
</dbReference>
<evidence type="ECO:0000256" key="1">
    <source>
        <dbReference type="SAM" id="Coils"/>
    </source>
</evidence>
<keyword evidence="5" id="KW-1185">Reference proteome</keyword>
<feature type="chain" id="PRO_5026937789" description="Sporulation protein YpjB" evidence="3">
    <location>
        <begin position="23"/>
        <end position="267"/>
    </location>
</feature>
<dbReference type="AlphaFoldDB" id="A0A6N8CQS4"/>
<dbReference type="EMBL" id="WNHB01000005">
    <property type="protein sequence ID" value="MTT31285.1"/>
    <property type="molecule type" value="Genomic_DNA"/>
</dbReference>
<keyword evidence="2" id="KW-1133">Transmembrane helix</keyword>
<feature type="signal peptide" evidence="3">
    <location>
        <begin position="1"/>
        <end position="22"/>
    </location>
</feature>
<dbReference type="OrthoDB" id="2988195at2"/>
<dbReference type="Proteomes" id="UP000440978">
    <property type="component" value="Unassembled WGS sequence"/>
</dbReference>
<proteinExistence type="predicted"/>
<evidence type="ECO:0000313" key="4">
    <source>
        <dbReference type="EMBL" id="MTT31285.1"/>
    </source>
</evidence>